<dbReference type="AlphaFoldDB" id="A0AAJ4RDR1"/>
<reference evidence="1 2" key="1">
    <citation type="submission" date="2018-11" db="EMBL/GenBank/DDBJ databases">
        <title>Genomic Encyclopedia of Type Strains, Phase IV (KMG-IV): sequencing the most valuable type-strain genomes for metagenomic binning, comparative biology and taxonomic classification.</title>
        <authorList>
            <person name="Goeker M."/>
        </authorList>
    </citation>
    <scope>NUCLEOTIDE SEQUENCE [LARGE SCALE GENOMIC DNA]</scope>
    <source>
        <strain evidence="1 2">DSM 27783</strain>
    </source>
</reference>
<evidence type="ECO:0000313" key="1">
    <source>
        <dbReference type="EMBL" id="ROR40645.1"/>
    </source>
</evidence>
<name>A0AAJ4RDR1_9BACT</name>
<dbReference type="RefSeq" id="WP_123351560.1">
    <property type="nucleotide sequence ID" value="NZ_RJVK01000001.1"/>
</dbReference>
<accession>A0AAJ4RDR1</accession>
<dbReference type="EMBL" id="RJVK01000001">
    <property type="protein sequence ID" value="ROR40645.1"/>
    <property type="molecule type" value="Genomic_DNA"/>
</dbReference>
<dbReference type="Proteomes" id="UP000272781">
    <property type="component" value="Unassembled WGS sequence"/>
</dbReference>
<evidence type="ECO:0000313" key="2">
    <source>
        <dbReference type="Proteomes" id="UP000272781"/>
    </source>
</evidence>
<gene>
    <name evidence="1" type="ORF">EDC58_0124</name>
</gene>
<proteinExistence type="predicted"/>
<comment type="caution">
    <text evidence="1">The sequence shown here is derived from an EMBL/GenBank/DDBJ whole genome shotgun (WGS) entry which is preliminary data.</text>
</comment>
<protein>
    <submittedName>
        <fullName evidence="1">Uncharacterized protein</fullName>
    </submittedName>
</protein>
<organism evidence="1 2">
    <name type="scientific">Caminibacter pacificus</name>
    <dbReference type="NCBI Taxonomy" id="1424653"/>
    <lineage>
        <taxon>Bacteria</taxon>
        <taxon>Pseudomonadati</taxon>
        <taxon>Campylobacterota</taxon>
        <taxon>Epsilonproteobacteria</taxon>
        <taxon>Nautiliales</taxon>
        <taxon>Nautiliaceae</taxon>
        <taxon>Caminibacter</taxon>
    </lineage>
</organism>
<sequence>MVLIHIDHFIEINKDLFTLNKLSTILGKISGYNKNTIKNKLIKSKKDSNFLPLKNQLEKSQKEEINLILKHLESNFIETFKLLPELYELAKIEENIIKNEPIENYDVLKKFLKNDEIEDITNKKFTKSKIITLKASYFNLITWSKNLFPGIKENTKNFFTYYKIEKEKNLLKAFFNSKIFNMTPHEKRNIRNIIKNNQLIKFKTFEKYISFEYKKQSIYLYFFYLYLRYLTLLKKELNIEEKEWEKFINFIIIF</sequence>